<evidence type="ECO:0000313" key="2">
    <source>
        <dbReference type="Proteomes" id="UP001631969"/>
    </source>
</evidence>
<evidence type="ECO:0000313" key="1">
    <source>
        <dbReference type="EMBL" id="MFM9328867.1"/>
    </source>
</evidence>
<comment type="caution">
    <text evidence="1">The sequence shown here is derived from an EMBL/GenBank/DDBJ whole genome shotgun (WGS) entry which is preliminary data.</text>
</comment>
<dbReference type="EMBL" id="JBJURJ010000006">
    <property type="protein sequence ID" value="MFM9328867.1"/>
    <property type="molecule type" value="Genomic_DNA"/>
</dbReference>
<keyword evidence="2" id="KW-1185">Reference proteome</keyword>
<organism evidence="1 2">
    <name type="scientific">Paenibacillus mesotrionivorans</name>
    <dbReference type="NCBI Taxonomy" id="3160968"/>
    <lineage>
        <taxon>Bacteria</taxon>
        <taxon>Bacillati</taxon>
        <taxon>Bacillota</taxon>
        <taxon>Bacilli</taxon>
        <taxon>Bacillales</taxon>
        <taxon>Paenibacillaceae</taxon>
        <taxon>Paenibacillus</taxon>
    </lineage>
</organism>
<dbReference type="Proteomes" id="UP001631969">
    <property type="component" value="Unassembled WGS sequence"/>
</dbReference>
<accession>A0ACC7NWV3</accession>
<proteinExistence type="predicted"/>
<sequence>MTLERGVLTAAWLISFAIFILLVPRNRVKEACILFLSAQVITWPAGLLLVELDFMTHPVREFPVATRSNFTFNYLFYPVISMLANLYYPLHASKWKQTAYQLAAVGGLSGLMQLVRSYTQLIDHVKFNWLLSFLIMFLAFNVTRIYAAWYFRGLKRNGGGGGA</sequence>
<reference evidence="1" key="1">
    <citation type="submission" date="2024-12" db="EMBL/GenBank/DDBJ databases">
        <authorList>
            <person name="Wu N."/>
        </authorList>
    </citation>
    <scope>NUCLEOTIDE SEQUENCE</scope>
    <source>
        <strain evidence="1">P15</strain>
    </source>
</reference>
<protein>
    <submittedName>
        <fullName evidence="1">CBO0543 family protein</fullName>
    </submittedName>
</protein>
<gene>
    <name evidence="1" type="ORF">ACI1P1_11245</name>
</gene>
<name>A0ACC7NWV3_9BACL</name>